<dbReference type="AlphaFoldDB" id="A0A0C2D7U4"/>
<evidence type="ECO:0000313" key="1">
    <source>
        <dbReference type="EMBL" id="KIG17690.1"/>
    </source>
</evidence>
<dbReference type="Proteomes" id="UP000031599">
    <property type="component" value="Unassembled WGS sequence"/>
</dbReference>
<proteinExistence type="inferred from homology"/>
<sequence length="188" mass="20328">MTRRLSNSIGIDDAPFDRRHRGDVAIVGVVFTRTRLDGVMTGKLRRDGANATSAIAELIERSPFAAHAQVLLLGGITFAGFNVADIHALHQRLSMPVLVLARKRPRLAVIREALLEHVRGGARKWALIEKAGPMQPCAGLFVQRAGLELEQAAQVIEDLTVHGKLPEPVRIAHLVAGGYAEGVSRGRA</sequence>
<dbReference type="Pfam" id="PF01949">
    <property type="entry name" value="Endo_dU"/>
    <property type="match status" value="1"/>
</dbReference>
<organism evidence="1 2">
    <name type="scientific">Enhygromyxa salina</name>
    <dbReference type="NCBI Taxonomy" id="215803"/>
    <lineage>
        <taxon>Bacteria</taxon>
        <taxon>Pseudomonadati</taxon>
        <taxon>Myxococcota</taxon>
        <taxon>Polyangia</taxon>
        <taxon>Nannocystales</taxon>
        <taxon>Nannocystaceae</taxon>
        <taxon>Enhygromyxa</taxon>
    </lineage>
</organism>
<dbReference type="HAMAP" id="MF_00582">
    <property type="entry name" value="UPF0215"/>
    <property type="match status" value="1"/>
</dbReference>
<dbReference type="EMBL" id="JMCC02000021">
    <property type="protein sequence ID" value="KIG17690.1"/>
    <property type="molecule type" value="Genomic_DNA"/>
</dbReference>
<protein>
    <submittedName>
        <fullName evidence="1">Uncharacterized protein</fullName>
    </submittedName>
</protein>
<comment type="caution">
    <text evidence="1">The sequence shown here is derived from an EMBL/GenBank/DDBJ whole genome shotgun (WGS) entry which is preliminary data.</text>
</comment>
<dbReference type="RefSeq" id="WP_052548117.1">
    <property type="nucleotide sequence ID" value="NZ_JMCC02000021.1"/>
</dbReference>
<accession>A0A0C2D7U4</accession>
<dbReference type="PANTHER" id="PTHR39518">
    <property type="entry name" value="UPF0215 PROTEIN MJ1150"/>
    <property type="match status" value="1"/>
</dbReference>
<reference evidence="1 2" key="1">
    <citation type="submission" date="2014-12" db="EMBL/GenBank/DDBJ databases">
        <title>Genome assembly of Enhygromyxa salina DSM 15201.</title>
        <authorList>
            <person name="Sharma G."/>
            <person name="Subramanian S."/>
        </authorList>
    </citation>
    <scope>NUCLEOTIDE SEQUENCE [LARGE SCALE GENOMIC DNA]</scope>
    <source>
        <strain evidence="1 2">DSM 15201</strain>
    </source>
</reference>
<dbReference type="PANTHER" id="PTHR39518:SF2">
    <property type="entry name" value="UPF0215 PROTEIN MJ1150"/>
    <property type="match status" value="1"/>
</dbReference>
<name>A0A0C2D7U4_9BACT</name>
<evidence type="ECO:0000313" key="2">
    <source>
        <dbReference type="Proteomes" id="UP000031599"/>
    </source>
</evidence>
<dbReference type="InterPro" id="IPR002802">
    <property type="entry name" value="Endo_dU"/>
</dbReference>
<dbReference type="PIRSF" id="PIRSF006380">
    <property type="entry name" value="UCP006380"/>
    <property type="match status" value="1"/>
</dbReference>
<dbReference type="Gene3D" id="3.30.2170.10">
    <property type="entry name" value="archaeoglobus fulgidus dsm 4304 superfamily"/>
    <property type="match status" value="1"/>
</dbReference>
<gene>
    <name evidence="1" type="ORF">DB30_02965</name>
</gene>